<dbReference type="SMART" id="SM01365">
    <property type="entry name" value="Op_neuropeptide"/>
    <property type="match status" value="1"/>
</dbReference>
<reference evidence="14" key="1">
    <citation type="submission" date="2021-06" db="EMBL/GenBank/DDBJ databases">
        <authorList>
            <consortium name="Wellcome Sanger Institute Data Sharing"/>
        </authorList>
    </citation>
    <scope>NUCLEOTIDE SEQUENCE [LARGE SCALE GENOMIC DNA]</scope>
</reference>
<feature type="region of interest" description="Disordered" evidence="10">
    <location>
        <begin position="164"/>
        <end position="186"/>
    </location>
</feature>
<name>A0A8C4RX17_ERPCA</name>
<evidence type="ECO:0000256" key="2">
    <source>
        <dbReference type="ARBA" id="ARBA00003192"/>
    </source>
</evidence>
<reference evidence="14" key="3">
    <citation type="submission" date="2025-09" db="UniProtKB">
        <authorList>
            <consortium name="Ensembl"/>
        </authorList>
    </citation>
    <scope>IDENTIFICATION</scope>
</reference>
<evidence type="ECO:0000256" key="5">
    <source>
        <dbReference type="ARBA" id="ARBA00022525"/>
    </source>
</evidence>
<feature type="domain" description="Pro-opiomelanocortin/corticotropin ACTH central region" evidence="11">
    <location>
        <begin position="253"/>
        <end position="289"/>
    </location>
</feature>
<evidence type="ECO:0000256" key="7">
    <source>
        <dbReference type="ARBA" id="ARBA00022702"/>
    </source>
</evidence>
<keyword evidence="7" id="KW-0372">Hormone</keyword>
<dbReference type="PANTHER" id="PTHR11416:SF7">
    <property type="entry name" value="PRO-OPIOMELANOCORTIN"/>
    <property type="match status" value="1"/>
</dbReference>
<dbReference type="Ensembl" id="ENSECRT00000008641.1">
    <property type="protein sequence ID" value="ENSECRP00000008498.1"/>
    <property type="gene ID" value="ENSECRG00000005700.1"/>
</dbReference>
<dbReference type="SMART" id="SM01363">
    <property type="entry name" value="ACTH_domain"/>
    <property type="match status" value="3"/>
</dbReference>
<feature type="domain" description="Pro-opiomelanocortin/corticotropin ACTH central region" evidence="11">
    <location>
        <begin position="185"/>
        <end position="223"/>
    </location>
</feature>
<dbReference type="InterPro" id="IPR050878">
    <property type="entry name" value="POMC-derived_peptides"/>
</dbReference>
<keyword evidence="15" id="KW-1185">Reference proteome</keyword>
<dbReference type="GeneTree" id="ENSGT00390000016811"/>
<dbReference type="GO" id="GO:0005576">
    <property type="term" value="C:extracellular region"/>
    <property type="evidence" value="ECO:0007669"/>
    <property type="project" value="UniProtKB-SubCell"/>
</dbReference>
<evidence type="ECO:0000313" key="15">
    <source>
        <dbReference type="Proteomes" id="UP000694620"/>
    </source>
</evidence>
<dbReference type="SMART" id="SM01364">
    <property type="entry name" value="NPP"/>
    <property type="match status" value="1"/>
</dbReference>
<sequence>MSYNFLNCKEREIKGLCRRGEKRKLIFGGHCSRRAGSFNTWISEMLRSVVNCVLAVLWLYSTSAQSQCWEDYRCRDLSTEANILECIETCKLDLSLETPIFPGNGHLQPPPEDVQNYIMKHFRWNSLGRNTNGTLISTSQEGGTGSSGENTPLSILLEILSPPQRQEEMEPMEGQAAQKNDNKRSYSMEHFRWGKPVGRKRRPVKVYPNGVEEESSESYPAEIRRDLSVEFSYPQKLKAKTYVNVTPHPQNKNYTIDHFRWRDPPKDKRYGGFMKSWDERSQKPLLTLFKNVMIKDGHEKKGQ</sequence>
<evidence type="ECO:0000259" key="13">
    <source>
        <dbReference type="SMART" id="SM01365"/>
    </source>
</evidence>
<dbReference type="InterPro" id="IPR013593">
    <property type="entry name" value="Melanocortin_N"/>
</dbReference>
<dbReference type="AlphaFoldDB" id="A0A8C4RX17"/>
<evidence type="ECO:0000313" key="14">
    <source>
        <dbReference type="Ensembl" id="ENSECRP00000008498.1"/>
    </source>
</evidence>
<evidence type="ECO:0000256" key="3">
    <source>
        <dbReference type="ARBA" id="ARBA00004613"/>
    </source>
</evidence>
<feature type="domain" description="Pro-opiomelanocortin/corticotropin ACTH central region" evidence="11">
    <location>
        <begin position="116"/>
        <end position="155"/>
    </location>
</feature>
<evidence type="ECO:0000256" key="1">
    <source>
        <dbReference type="ARBA" id="ARBA00002965"/>
    </source>
</evidence>
<dbReference type="Pfam" id="PF08384">
    <property type="entry name" value="NPP"/>
    <property type="match status" value="1"/>
</dbReference>
<comment type="function">
    <text evidence="1">Stimulates the adrenal glands to release cortisol.</text>
</comment>
<dbReference type="GO" id="GO:0005179">
    <property type="term" value="F:hormone activity"/>
    <property type="evidence" value="ECO:0007669"/>
    <property type="project" value="UniProtKB-KW"/>
</dbReference>
<protein>
    <submittedName>
        <fullName evidence="14">Proopiomelanocortin a</fullName>
    </submittedName>
</protein>
<dbReference type="GO" id="GO:0007218">
    <property type="term" value="P:neuropeptide signaling pathway"/>
    <property type="evidence" value="ECO:0007669"/>
    <property type="project" value="UniProtKB-KW"/>
</dbReference>
<dbReference type="InterPro" id="IPR013532">
    <property type="entry name" value="Opioid_neuropept"/>
</dbReference>
<dbReference type="Proteomes" id="UP000694620">
    <property type="component" value="Chromosome 3"/>
</dbReference>
<feature type="domain" description="Pro-opiomelanocortin N-terminal" evidence="12">
    <location>
        <begin position="67"/>
        <end position="111"/>
    </location>
</feature>
<comment type="function">
    <text evidence="2">Endogenous opiate.</text>
</comment>
<keyword evidence="8" id="KW-0732">Signal</keyword>
<keyword evidence="6" id="KW-0165">Cleavage on pair of basic residues</keyword>
<accession>A0A8C4RX17</accession>
<reference evidence="14" key="2">
    <citation type="submission" date="2025-08" db="UniProtKB">
        <authorList>
            <consortium name="Ensembl"/>
        </authorList>
    </citation>
    <scope>IDENTIFICATION</scope>
</reference>
<dbReference type="InterPro" id="IPR001941">
    <property type="entry name" value="PMOC"/>
</dbReference>
<keyword evidence="9" id="KW-0257">Endorphin</keyword>
<comment type="similarity">
    <text evidence="4">Belongs to the POMC family.</text>
</comment>
<dbReference type="PRINTS" id="PR00383">
    <property type="entry name" value="MELANOCORTIN"/>
</dbReference>
<evidence type="ECO:0000259" key="12">
    <source>
        <dbReference type="SMART" id="SM01364"/>
    </source>
</evidence>
<dbReference type="PANTHER" id="PTHR11416">
    <property type="entry name" value="PRO-OPIOMELANOCORTIN"/>
    <property type="match status" value="1"/>
</dbReference>
<proteinExistence type="inferred from homology"/>
<keyword evidence="5" id="KW-0964">Secreted</keyword>
<evidence type="ECO:0000256" key="10">
    <source>
        <dbReference type="SAM" id="MobiDB-lite"/>
    </source>
</evidence>
<dbReference type="Pfam" id="PF08035">
    <property type="entry name" value="Op_neuropeptide"/>
    <property type="match status" value="1"/>
</dbReference>
<gene>
    <name evidence="14" type="primary">POMC</name>
    <name evidence="14" type="synonym">pomca</name>
</gene>
<feature type="domain" description="Opiodes neuropeptide" evidence="13">
    <location>
        <begin position="270"/>
        <end position="300"/>
    </location>
</feature>
<organism evidence="14 15">
    <name type="scientific">Erpetoichthys calabaricus</name>
    <name type="common">Rope fish</name>
    <name type="synonym">Calamoichthys calabaricus</name>
    <dbReference type="NCBI Taxonomy" id="27687"/>
    <lineage>
        <taxon>Eukaryota</taxon>
        <taxon>Metazoa</taxon>
        <taxon>Chordata</taxon>
        <taxon>Craniata</taxon>
        <taxon>Vertebrata</taxon>
        <taxon>Euteleostomi</taxon>
        <taxon>Actinopterygii</taxon>
        <taxon>Polypteriformes</taxon>
        <taxon>Polypteridae</taxon>
        <taxon>Erpetoichthys</taxon>
    </lineage>
</organism>
<dbReference type="OrthoDB" id="8962839at2759"/>
<evidence type="ECO:0000259" key="11">
    <source>
        <dbReference type="SMART" id="SM01363"/>
    </source>
</evidence>
<dbReference type="Pfam" id="PF00976">
    <property type="entry name" value="ACTH_domain"/>
    <property type="match status" value="2"/>
</dbReference>
<dbReference type="InterPro" id="IPR013531">
    <property type="entry name" value="Mcrtin_ACTH_cent"/>
</dbReference>
<evidence type="ECO:0000256" key="8">
    <source>
        <dbReference type="ARBA" id="ARBA00022729"/>
    </source>
</evidence>
<evidence type="ECO:0000256" key="4">
    <source>
        <dbReference type="ARBA" id="ARBA00005832"/>
    </source>
</evidence>
<evidence type="ECO:0000256" key="6">
    <source>
        <dbReference type="ARBA" id="ARBA00022685"/>
    </source>
</evidence>
<comment type="subcellular location">
    <subcellularLocation>
        <location evidence="3">Secreted</location>
    </subcellularLocation>
</comment>
<evidence type="ECO:0000256" key="9">
    <source>
        <dbReference type="ARBA" id="ARBA00023205"/>
    </source>
</evidence>